<evidence type="ECO:0000259" key="9">
    <source>
        <dbReference type="PROSITE" id="PS51504"/>
    </source>
</evidence>
<dbReference type="GO" id="GO:0045910">
    <property type="term" value="P:negative regulation of DNA recombination"/>
    <property type="evidence" value="ECO:0007669"/>
    <property type="project" value="TreeGrafter"/>
</dbReference>
<evidence type="ECO:0000256" key="2">
    <source>
        <dbReference type="ARBA" id="ARBA00004123"/>
    </source>
</evidence>
<dbReference type="SMART" id="SM00526">
    <property type="entry name" value="H15"/>
    <property type="match status" value="1"/>
</dbReference>
<dbReference type="GO" id="GO:0006334">
    <property type="term" value="P:nucleosome assembly"/>
    <property type="evidence" value="ECO:0007669"/>
    <property type="project" value="InterPro"/>
</dbReference>
<keyword evidence="4 7" id="KW-0158">Chromosome</keyword>
<reference evidence="10" key="1">
    <citation type="submission" date="2021-07" db="EMBL/GenBank/DDBJ databases">
        <authorList>
            <person name="Catto M.A."/>
            <person name="Jacobson A."/>
            <person name="Kennedy G."/>
            <person name="Labadie P."/>
            <person name="Hunt B.G."/>
            <person name="Srinivasan R."/>
        </authorList>
    </citation>
    <scope>NUCLEOTIDE SEQUENCE</scope>
    <source>
        <strain evidence="10">PL_HMW_Pooled</strain>
        <tissue evidence="10">Head</tissue>
    </source>
</reference>
<dbReference type="GO" id="GO:0005634">
    <property type="term" value="C:nucleus"/>
    <property type="evidence" value="ECO:0007669"/>
    <property type="project" value="UniProtKB-SubCell"/>
</dbReference>
<dbReference type="EMBL" id="JAHWGI010000309">
    <property type="protein sequence ID" value="KAK3913117.1"/>
    <property type="molecule type" value="Genomic_DNA"/>
</dbReference>
<accession>A0AAE1LCI8</accession>
<keyword evidence="11" id="KW-1185">Reference proteome</keyword>
<dbReference type="InterPro" id="IPR036390">
    <property type="entry name" value="WH_DNA-bd_sf"/>
</dbReference>
<dbReference type="InterPro" id="IPR005819">
    <property type="entry name" value="H1/H5"/>
</dbReference>
<dbReference type="InterPro" id="IPR005818">
    <property type="entry name" value="Histone_H1/H5_H15"/>
</dbReference>
<dbReference type="GO" id="GO:0031492">
    <property type="term" value="F:nucleosomal DNA binding"/>
    <property type="evidence" value="ECO:0007669"/>
    <property type="project" value="TreeGrafter"/>
</dbReference>
<reference evidence="10" key="2">
    <citation type="journal article" date="2023" name="BMC Genomics">
        <title>Pest status, molecular evolution, and epigenetic factors derived from the genome assembly of Frankliniella fusca, a thysanopteran phytovirus vector.</title>
        <authorList>
            <person name="Catto M.A."/>
            <person name="Labadie P.E."/>
            <person name="Jacobson A.L."/>
            <person name="Kennedy G.G."/>
            <person name="Srinivasan R."/>
            <person name="Hunt B.G."/>
        </authorList>
    </citation>
    <scope>NUCLEOTIDE SEQUENCE</scope>
    <source>
        <strain evidence="10">PL_HMW_Pooled</strain>
    </source>
</reference>
<dbReference type="PANTHER" id="PTHR11467">
    <property type="entry name" value="HISTONE H1"/>
    <property type="match status" value="1"/>
</dbReference>
<evidence type="ECO:0000256" key="6">
    <source>
        <dbReference type="ARBA" id="ARBA00023242"/>
    </source>
</evidence>
<name>A0AAE1LCI8_9NEOP</name>
<dbReference type="InterPro" id="IPR036388">
    <property type="entry name" value="WH-like_DNA-bd_sf"/>
</dbReference>
<gene>
    <name evidence="10" type="ORF">KUF71_022571</name>
</gene>
<feature type="domain" description="H15" evidence="9">
    <location>
        <begin position="32"/>
        <end position="106"/>
    </location>
</feature>
<feature type="compositionally biased region" description="Basic residues" evidence="8">
    <location>
        <begin position="172"/>
        <end position="193"/>
    </location>
</feature>
<dbReference type="GO" id="GO:0030527">
    <property type="term" value="F:structural constituent of chromatin"/>
    <property type="evidence" value="ECO:0007669"/>
    <property type="project" value="InterPro"/>
</dbReference>
<dbReference type="PANTHER" id="PTHR11467:SF20">
    <property type="entry name" value="H15 DOMAIN-CONTAINING PROTEIN-RELATED"/>
    <property type="match status" value="1"/>
</dbReference>
<dbReference type="Proteomes" id="UP001219518">
    <property type="component" value="Unassembled WGS sequence"/>
</dbReference>
<evidence type="ECO:0000256" key="4">
    <source>
        <dbReference type="ARBA" id="ARBA00022454"/>
    </source>
</evidence>
<evidence type="ECO:0000256" key="5">
    <source>
        <dbReference type="ARBA" id="ARBA00023125"/>
    </source>
</evidence>
<dbReference type="AlphaFoldDB" id="A0AAE1LCI8"/>
<comment type="function">
    <text evidence="1">Histones H1 are necessary for the condensation of nucleosome chains into higher-order structures.</text>
</comment>
<dbReference type="FunFam" id="1.10.10.10:FF:000140">
    <property type="entry name" value="Histone H1.0"/>
    <property type="match status" value="1"/>
</dbReference>
<dbReference type="GO" id="GO:0000786">
    <property type="term" value="C:nucleosome"/>
    <property type="evidence" value="ECO:0007669"/>
    <property type="project" value="InterPro"/>
</dbReference>
<comment type="caution">
    <text evidence="10">The sequence shown here is derived from an EMBL/GenBank/DDBJ whole genome shotgun (WGS) entry which is preliminary data.</text>
</comment>
<keyword evidence="6 7" id="KW-0539">Nucleus</keyword>
<comment type="similarity">
    <text evidence="7">Belongs to the histone H1/H5 family.</text>
</comment>
<dbReference type="GO" id="GO:0003690">
    <property type="term" value="F:double-stranded DNA binding"/>
    <property type="evidence" value="ECO:0007669"/>
    <property type="project" value="TreeGrafter"/>
</dbReference>
<proteinExistence type="inferred from homology"/>
<dbReference type="GO" id="GO:0030261">
    <property type="term" value="P:chromosome condensation"/>
    <property type="evidence" value="ECO:0007669"/>
    <property type="project" value="TreeGrafter"/>
</dbReference>
<feature type="compositionally biased region" description="Low complexity" evidence="8">
    <location>
        <begin position="132"/>
        <end position="148"/>
    </location>
</feature>
<comment type="subcellular location">
    <subcellularLocation>
        <location evidence="3">Chromosome</location>
    </subcellularLocation>
    <subcellularLocation>
        <location evidence="2 7">Nucleus</location>
    </subcellularLocation>
</comment>
<dbReference type="CDD" id="cd00073">
    <property type="entry name" value="H15"/>
    <property type="match status" value="1"/>
</dbReference>
<feature type="compositionally biased region" description="Low complexity" evidence="8">
    <location>
        <begin position="8"/>
        <end position="24"/>
    </location>
</feature>
<dbReference type="PRINTS" id="PR00624">
    <property type="entry name" value="HISTONEH5"/>
</dbReference>
<dbReference type="PROSITE" id="PS51504">
    <property type="entry name" value="H15"/>
    <property type="match status" value="1"/>
</dbReference>
<dbReference type="Pfam" id="PF00538">
    <property type="entry name" value="Linker_histone"/>
    <property type="match status" value="1"/>
</dbReference>
<evidence type="ECO:0000313" key="10">
    <source>
        <dbReference type="EMBL" id="KAK3913117.1"/>
    </source>
</evidence>
<feature type="region of interest" description="Disordered" evidence="8">
    <location>
        <begin position="94"/>
        <end position="203"/>
    </location>
</feature>
<dbReference type="SUPFAM" id="SSF46785">
    <property type="entry name" value="Winged helix' DNA-binding domain"/>
    <property type="match status" value="1"/>
</dbReference>
<organism evidence="10 11">
    <name type="scientific">Frankliniella fusca</name>
    <dbReference type="NCBI Taxonomy" id="407009"/>
    <lineage>
        <taxon>Eukaryota</taxon>
        <taxon>Metazoa</taxon>
        <taxon>Ecdysozoa</taxon>
        <taxon>Arthropoda</taxon>
        <taxon>Hexapoda</taxon>
        <taxon>Insecta</taxon>
        <taxon>Pterygota</taxon>
        <taxon>Neoptera</taxon>
        <taxon>Paraneoptera</taxon>
        <taxon>Thysanoptera</taxon>
        <taxon>Terebrantia</taxon>
        <taxon>Thripoidea</taxon>
        <taxon>Thripidae</taxon>
        <taxon>Frankliniella</taxon>
    </lineage>
</organism>
<sequence>MSEAEATAPVAASPKKPLKSAAASKKPRAKPTHPKTADMVNSAIKSLKERGGSSLQAIKKYITANYKTDAEKLSPFIKKYIKGAVASGALVQTKGKGASGSFKLASKEKVEKTAAKPKKAASAAAKPKKTAAAKPKVAAKKPAAAKPKVAAKKPAADKKPKVAKKPAASAPKKAKSPSKAKKATKAPAAKKPKAPTEKKTVRGNAYPNELMAFGGTPYTALGDVDNTLALTANAQLPQLMRSYHS</sequence>
<dbReference type="Gene3D" id="1.10.10.10">
    <property type="entry name" value="Winged helix-like DNA-binding domain superfamily/Winged helix DNA-binding domain"/>
    <property type="match status" value="1"/>
</dbReference>
<feature type="region of interest" description="Disordered" evidence="8">
    <location>
        <begin position="1"/>
        <end position="39"/>
    </location>
</feature>
<evidence type="ECO:0000256" key="8">
    <source>
        <dbReference type="SAM" id="MobiDB-lite"/>
    </source>
</evidence>
<evidence type="ECO:0000313" key="11">
    <source>
        <dbReference type="Proteomes" id="UP001219518"/>
    </source>
</evidence>
<protein>
    <submittedName>
        <fullName evidence="10">Histone H1</fullName>
    </submittedName>
</protein>
<keyword evidence="5 7" id="KW-0238">DNA-binding</keyword>
<evidence type="ECO:0000256" key="1">
    <source>
        <dbReference type="ARBA" id="ARBA00002809"/>
    </source>
</evidence>
<evidence type="ECO:0000256" key="3">
    <source>
        <dbReference type="ARBA" id="ARBA00004286"/>
    </source>
</evidence>
<feature type="compositionally biased region" description="Basic and acidic residues" evidence="8">
    <location>
        <begin position="105"/>
        <end position="114"/>
    </location>
</feature>
<evidence type="ECO:0000256" key="7">
    <source>
        <dbReference type="RuleBase" id="RU003894"/>
    </source>
</evidence>